<protein>
    <submittedName>
        <fullName evidence="1">Oxidoreductase</fullName>
    </submittedName>
</protein>
<accession>A0ABY6VTJ5</accession>
<evidence type="ECO:0000313" key="1">
    <source>
        <dbReference type="EMBL" id="VVD84580.1"/>
    </source>
</evidence>
<evidence type="ECO:0000313" key="2">
    <source>
        <dbReference type="Proteomes" id="UP000366065"/>
    </source>
</evidence>
<keyword evidence="2" id="KW-1185">Reference proteome</keyword>
<comment type="caution">
    <text evidence="1">The sequence shown here is derived from an EMBL/GenBank/DDBJ whole genome shotgun (WGS) entry which is preliminary data.</text>
</comment>
<gene>
    <name evidence="1" type="ORF">PCA20602_01306</name>
</gene>
<dbReference type="SUPFAM" id="SSF51735">
    <property type="entry name" value="NAD(P)-binding Rossmann-fold domains"/>
    <property type="match status" value="1"/>
</dbReference>
<dbReference type="Gene3D" id="3.40.50.720">
    <property type="entry name" value="NAD(P)-binding Rossmann-like Domain"/>
    <property type="match status" value="1"/>
</dbReference>
<dbReference type="InterPro" id="IPR036291">
    <property type="entry name" value="NAD(P)-bd_dom_sf"/>
</dbReference>
<dbReference type="EMBL" id="CABPRV010000002">
    <property type="protein sequence ID" value="VVD84580.1"/>
    <property type="molecule type" value="Genomic_DNA"/>
</dbReference>
<organism evidence="1 2">
    <name type="scientific">Pandoraea capi</name>
    <dbReference type="NCBI Taxonomy" id="2508286"/>
    <lineage>
        <taxon>Bacteria</taxon>
        <taxon>Pseudomonadati</taxon>
        <taxon>Pseudomonadota</taxon>
        <taxon>Betaproteobacteria</taxon>
        <taxon>Burkholderiales</taxon>
        <taxon>Burkholderiaceae</taxon>
        <taxon>Pandoraea</taxon>
    </lineage>
</organism>
<reference evidence="1 2" key="1">
    <citation type="submission" date="2019-08" db="EMBL/GenBank/DDBJ databases">
        <authorList>
            <person name="Peeters C."/>
        </authorList>
    </citation>
    <scope>NUCLEOTIDE SEQUENCE [LARGE SCALE GENOMIC DNA]</scope>
    <source>
        <strain evidence="1 2">LMG 20602</strain>
    </source>
</reference>
<sequence>MKTTGNTILITGGTSGIGRALAEAFHDRDLARRWAERDGSYDAIFASMNPR</sequence>
<proteinExistence type="predicted"/>
<name>A0ABY6VTJ5_9BURK</name>
<dbReference type="Proteomes" id="UP000366065">
    <property type="component" value="Unassembled WGS sequence"/>
</dbReference>